<dbReference type="GO" id="GO:0019432">
    <property type="term" value="P:triglyceride biosynthetic process"/>
    <property type="evidence" value="ECO:0007669"/>
    <property type="project" value="UniProtKB-UniPathway"/>
</dbReference>
<evidence type="ECO:0000256" key="4">
    <source>
        <dbReference type="ARBA" id="ARBA00013244"/>
    </source>
</evidence>
<dbReference type="GO" id="GO:0001666">
    <property type="term" value="P:response to hypoxia"/>
    <property type="evidence" value="ECO:0007669"/>
    <property type="project" value="TreeGrafter"/>
</dbReference>
<dbReference type="GO" id="GO:0051701">
    <property type="term" value="P:biological process involved in interaction with host"/>
    <property type="evidence" value="ECO:0007669"/>
    <property type="project" value="TreeGrafter"/>
</dbReference>
<evidence type="ECO:0000256" key="10">
    <source>
        <dbReference type="ARBA" id="ARBA00048109"/>
    </source>
</evidence>
<comment type="pathway">
    <text evidence="2">Lipid metabolism.</text>
</comment>
<dbReference type="Pfam" id="PF06974">
    <property type="entry name" value="WS_DGAT_C"/>
    <property type="match status" value="1"/>
</dbReference>
<dbReference type="STRING" id="1210090.GCA_001613185_06359"/>
<dbReference type="OrthoDB" id="9810950at2"/>
<dbReference type="InterPro" id="IPR045034">
    <property type="entry name" value="O-acyltransferase_WSD1-like"/>
</dbReference>
<evidence type="ECO:0000256" key="3">
    <source>
        <dbReference type="ARBA" id="ARBA00009587"/>
    </source>
</evidence>
<organism evidence="14 15">
    <name type="scientific">Nocardia puris</name>
    <dbReference type="NCBI Taxonomy" id="208602"/>
    <lineage>
        <taxon>Bacteria</taxon>
        <taxon>Bacillati</taxon>
        <taxon>Actinomycetota</taxon>
        <taxon>Actinomycetes</taxon>
        <taxon>Mycobacteriales</taxon>
        <taxon>Nocardiaceae</taxon>
        <taxon>Nocardia</taxon>
    </lineage>
</organism>
<dbReference type="UniPathway" id="UPA00282"/>
<dbReference type="EMBL" id="QNRE01000001">
    <property type="protein sequence ID" value="RBO97056.1"/>
    <property type="molecule type" value="Genomic_DNA"/>
</dbReference>
<evidence type="ECO:0000256" key="11">
    <source>
        <dbReference type="RuleBase" id="RU361241"/>
    </source>
</evidence>
<evidence type="ECO:0000256" key="7">
    <source>
        <dbReference type="ARBA" id="ARBA00022798"/>
    </source>
</evidence>
<dbReference type="RefSeq" id="WP_084538166.1">
    <property type="nucleotide sequence ID" value="NZ_CP107943.1"/>
</dbReference>
<dbReference type="Gene3D" id="3.30.559.10">
    <property type="entry name" value="Chloramphenicol acetyltransferase-like domain"/>
    <property type="match status" value="1"/>
</dbReference>
<evidence type="ECO:0000313" key="15">
    <source>
        <dbReference type="Proteomes" id="UP000252586"/>
    </source>
</evidence>
<accession>A0A366E3V5</accession>
<feature type="domain" description="O-acyltransferase WSD1-like N-terminal" evidence="12">
    <location>
        <begin position="5"/>
        <end position="246"/>
    </location>
</feature>
<name>A0A366E3V5_9NOCA</name>
<comment type="pathway">
    <text evidence="1 11">Glycerolipid metabolism; triacylglycerol biosynthesis.</text>
</comment>
<comment type="caution">
    <text evidence="14">The sequence shown here is derived from an EMBL/GenBank/DDBJ whole genome shotgun (WGS) entry which is preliminary data.</text>
</comment>
<keyword evidence="6 11" id="KW-0808">Transferase</keyword>
<dbReference type="InterPro" id="IPR009721">
    <property type="entry name" value="O-acyltransferase_WSD1_C"/>
</dbReference>
<comment type="similarity">
    <text evidence="3 11">Belongs to the long-chain O-acyltransferase family.</text>
</comment>
<evidence type="ECO:0000256" key="9">
    <source>
        <dbReference type="ARBA" id="ARBA00023315"/>
    </source>
</evidence>
<evidence type="ECO:0000313" key="14">
    <source>
        <dbReference type="EMBL" id="RBO97056.1"/>
    </source>
</evidence>
<dbReference type="Pfam" id="PF03007">
    <property type="entry name" value="WS_DGAT_cat"/>
    <property type="match status" value="1"/>
</dbReference>
<sequence>MPAFSAMESLFLFAESSRLATHVGAVQIFEPPPDSGPDFVRALHDSMLAETDLLPVLRRKGRRPLGRFVWTEDRAPDLAAHVRLTTLPAGATEETLLAAVAELHARRLNRRKPLWEFHLFEGLPEGRFAAYFKIHHAIADGATVQTVLRSGLSPDPAERGSSMLRATARPQLGLVREAPTPPAKAGIRVRTRRLTRPELANIRFRAPRTMFNRRISARRAIATTTWSLDRVRAVGRAVDGTVNDVVLAACAGALRSYLDERGVLPDRPLVAAVPVSTRSATDDRPGNEVGVVLAGLATDRPDPAERLRAITASTSAAKALFAELSEPEISALLVANGVGLLAQAVPGVTRLTGRAAVNLFVSDIAGPDQPHYWRGARLERIFGLPMPSDHVPLILVAFGHAGRLHLSATCCPVAVPEVGRLIALLDNSFHALENHAELRTAE</sequence>
<dbReference type="InterPro" id="IPR023213">
    <property type="entry name" value="CAT-like_dom_sf"/>
</dbReference>
<evidence type="ECO:0000256" key="5">
    <source>
        <dbReference type="ARBA" id="ARBA00022516"/>
    </source>
</evidence>
<evidence type="ECO:0000256" key="8">
    <source>
        <dbReference type="ARBA" id="ARBA00023098"/>
    </source>
</evidence>
<reference evidence="14 15" key="1">
    <citation type="submission" date="2018-06" db="EMBL/GenBank/DDBJ databases">
        <title>Genomic Encyclopedia of Type Strains, Phase IV (KMG-IV): sequencing the most valuable type-strain genomes for metagenomic binning, comparative biology and taxonomic classification.</title>
        <authorList>
            <person name="Goeker M."/>
        </authorList>
    </citation>
    <scope>NUCLEOTIDE SEQUENCE [LARGE SCALE GENOMIC DNA]</scope>
    <source>
        <strain evidence="14 15">DSM 44599</strain>
    </source>
</reference>
<evidence type="ECO:0000256" key="2">
    <source>
        <dbReference type="ARBA" id="ARBA00005189"/>
    </source>
</evidence>
<feature type="domain" description="O-acyltransferase WSD1 C-terminal" evidence="13">
    <location>
        <begin position="286"/>
        <end position="432"/>
    </location>
</feature>
<keyword evidence="7 11" id="KW-0319">Glycerol metabolism</keyword>
<dbReference type="PANTHER" id="PTHR31650:SF1">
    <property type="entry name" value="WAX ESTER SYNTHASE_DIACYLGLYCEROL ACYLTRANSFERASE 4-RELATED"/>
    <property type="match status" value="1"/>
</dbReference>
<dbReference type="GO" id="GO:0006071">
    <property type="term" value="P:glycerol metabolic process"/>
    <property type="evidence" value="ECO:0007669"/>
    <property type="project" value="UniProtKB-KW"/>
</dbReference>
<evidence type="ECO:0000256" key="1">
    <source>
        <dbReference type="ARBA" id="ARBA00004771"/>
    </source>
</evidence>
<dbReference type="InterPro" id="IPR014292">
    <property type="entry name" value="Acyl_transf_WS/DGAT"/>
</dbReference>
<evidence type="ECO:0000259" key="12">
    <source>
        <dbReference type="Pfam" id="PF03007"/>
    </source>
</evidence>
<dbReference type="SUPFAM" id="SSF52777">
    <property type="entry name" value="CoA-dependent acyltransferases"/>
    <property type="match status" value="1"/>
</dbReference>
<keyword evidence="9 11" id="KW-0012">Acyltransferase</keyword>
<protein>
    <recommendedName>
        <fullName evidence="4 11">Diacylglycerol O-acyltransferase</fullName>
        <ecNumber evidence="4 11">2.3.1.20</ecNumber>
    </recommendedName>
</protein>
<dbReference type="AlphaFoldDB" id="A0A366E3V5"/>
<dbReference type="PANTHER" id="PTHR31650">
    <property type="entry name" value="O-ACYLTRANSFERASE (WSD1-LIKE) FAMILY PROTEIN"/>
    <property type="match status" value="1"/>
</dbReference>
<dbReference type="EC" id="2.3.1.20" evidence="4 11"/>
<keyword evidence="5 11" id="KW-0444">Lipid biosynthesis</keyword>
<dbReference type="InterPro" id="IPR004255">
    <property type="entry name" value="O-acyltransferase_WSD1_N"/>
</dbReference>
<keyword evidence="8 11" id="KW-0443">Lipid metabolism</keyword>
<proteinExistence type="inferred from homology"/>
<dbReference type="Proteomes" id="UP000252586">
    <property type="component" value="Unassembled WGS sequence"/>
</dbReference>
<dbReference type="NCBIfam" id="TIGR02946">
    <property type="entry name" value="acyl_WS_DGAT"/>
    <property type="match status" value="1"/>
</dbReference>
<dbReference type="GO" id="GO:0005886">
    <property type="term" value="C:plasma membrane"/>
    <property type="evidence" value="ECO:0007669"/>
    <property type="project" value="TreeGrafter"/>
</dbReference>
<evidence type="ECO:0000256" key="6">
    <source>
        <dbReference type="ARBA" id="ARBA00022679"/>
    </source>
</evidence>
<dbReference type="GO" id="GO:0004144">
    <property type="term" value="F:diacylglycerol O-acyltransferase activity"/>
    <property type="evidence" value="ECO:0007669"/>
    <property type="project" value="UniProtKB-EC"/>
</dbReference>
<dbReference type="GO" id="GO:0071731">
    <property type="term" value="P:response to nitric oxide"/>
    <property type="evidence" value="ECO:0007669"/>
    <property type="project" value="TreeGrafter"/>
</dbReference>
<keyword evidence="15" id="KW-1185">Reference proteome</keyword>
<evidence type="ECO:0000259" key="13">
    <source>
        <dbReference type="Pfam" id="PF06974"/>
    </source>
</evidence>
<gene>
    <name evidence="14" type="ORF">DFR74_1011075</name>
</gene>
<comment type="catalytic activity">
    <reaction evidence="10 11">
        <text>an acyl-CoA + a 1,2-diacyl-sn-glycerol = a triacyl-sn-glycerol + CoA</text>
        <dbReference type="Rhea" id="RHEA:10868"/>
        <dbReference type="ChEBI" id="CHEBI:17815"/>
        <dbReference type="ChEBI" id="CHEBI:57287"/>
        <dbReference type="ChEBI" id="CHEBI:58342"/>
        <dbReference type="ChEBI" id="CHEBI:64615"/>
        <dbReference type="EC" id="2.3.1.20"/>
    </reaction>
</comment>